<keyword evidence="5 7" id="KW-0732">Signal</keyword>
<evidence type="ECO:0000256" key="7">
    <source>
        <dbReference type="SAM" id="SignalP"/>
    </source>
</evidence>
<keyword evidence="8" id="KW-1185">Reference proteome</keyword>
<feature type="signal peptide" evidence="7">
    <location>
        <begin position="1"/>
        <end position="50"/>
    </location>
</feature>
<dbReference type="InterPro" id="IPR036262">
    <property type="entry name" value="Resistin-like_sf"/>
</dbReference>
<dbReference type="KEGG" id="mcal:110311966"/>
<evidence type="ECO:0000313" key="8">
    <source>
        <dbReference type="Proteomes" id="UP000515126"/>
    </source>
</evidence>
<dbReference type="GO" id="GO:0005179">
    <property type="term" value="F:hormone activity"/>
    <property type="evidence" value="ECO:0007669"/>
    <property type="project" value="UniProtKB-KW"/>
</dbReference>
<dbReference type="PANTHER" id="PTHR21101">
    <property type="entry name" value="RESISTIN"/>
    <property type="match status" value="1"/>
</dbReference>
<evidence type="ECO:0000256" key="2">
    <source>
        <dbReference type="ARBA" id="ARBA00007258"/>
    </source>
</evidence>
<dbReference type="Proteomes" id="UP000515126">
    <property type="component" value="Chromosome 16"/>
</dbReference>
<evidence type="ECO:0000256" key="6">
    <source>
        <dbReference type="ARBA" id="ARBA00023157"/>
    </source>
</evidence>
<organism evidence="8 9">
    <name type="scientific">Mus caroli</name>
    <name type="common">Ryukyu mouse</name>
    <name type="synonym">Ricefield mouse</name>
    <dbReference type="NCBI Taxonomy" id="10089"/>
    <lineage>
        <taxon>Eukaryota</taxon>
        <taxon>Metazoa</taxon>
        <taxon>Chordata</taxon>
        <taxon>Craniata</taxon>
        <taxon>Vertebrata</taxon>
        <taxon>Euteleostomi</taxon>
        <taxon>Mammalia</taxon>
        <taxon>Eutheria</taxon>
        <taxon>Euarchontoglires</taxon>
        <taxon>Glires</taxon>
        <taxon>Rodentia</taxon>
        <taxon>Myomorpha</taxon>
        <taxon>Muroidea</taxon>
        <taxon>Muridae</taxon>
        <taxon>Murinae</taxon>
        <taxon>Mus</taxon>
        <taxon>Mus</taxon>
    </lineage>
</organism>
<dbReference type="RefSeq" id="XP_021041210.1">
    <property type="nucleotide sequence ID" value="XM_021185551.1"/>
</dbReference>
<keyword evidence="6" id="KW-1015">Disulfide bond</keyword>
<keyword evidence="4" id="KW-0372">Hormone</keyword>
<comment type="subcellular location">
    <subcellularLocation>
        <location evidence="1">Secreted</location>
    </subcellularLocation>
</comment>
<evidence type="ECO:0000256" key="1">
    <source>
        <dbReference type="ARBA" id="ARBA00004613"/>
    </source>
</evidence>
<feature type="chain" id="PRO_5027580829" evidence="7">
    <location>
        <begin position="51"/>
        <end position="138"/>
    </location>
</feature>
<comment type="similarity">
    <text evidence="2">Belongs to the resistin/FIZZ family.</text>
</comment>
<dbReference type="GeneID" id="110311966"/>
<dbReference type="PANTHER" id="PTHR21101:SF5">
    <property type="entry name" value="RESISTIN-LIKE ALPHA"/>
    <property type="match status" value="1"/>
</dbReference>
<accession>A0A6P5RE71</accession>
<dbReference type="InterPro" id="IPR009714">
    <property type="entry name" value="RELM"/>
</dbReference>
<evidence type="ECO:0000256" key="4">
    <source>
        <dbReference type="ARBA" id="ARBA00022702"/>
    </source>
</evidence>
<protein>
    <submittedName>
        <fullName evidence="9">Resistin-like alpha</fullName>
    </submittedName>
</protein>
<evidence type="ECO:0000256" key="3">
    <source>
        <dbReference type="ARBA" id="ARBA00022525"/>
    </source>
</evidence>
<keyword evidence="3" id="KW-0964">Secreted</keyword>
<dbReference type="AlphaFoldDB" id="A0A6P5RE71"/>
<dbReference type="SUPFAM" id="SSF111423">
    <property type="entry name" value="Resistin"/>
    <property type="match status" value="1"/>
</dbReference>
<evidence type="ECO:0000256" key="5">
    <source>
        <dbReference type="ARBA" id="ARBA00022729"/>
    </source>
</evidence>
<name>A0A6P5RE71_MUSCR</name>
<gene>
    <name evidence="9" type="primary">LOC110311966</name>
</gene>
<dbReference type="Gene3D" id="2.60.40.4230">
    <property type="entry name" value="Resistin head domain"/>
    <property type="match status" value="1"/>
</dbReference>
<sequence>MVYKSISSGQVLEPFLRFCPGTPTLNRMKTTTFSLLICISLLQLMVPVNTDETIEIIVEKKVKELLANQDNYPSTVTKTLSCTSVKSMNRWASCPTGMTATGCACGFACGSWEIQNGDTCNCLCLLIDWTTARCCQLS</sequence>
<proteinExistence type="inferred from homology"/>
<dbReference type="Pfam" id="PF06954">
    <property type="entry name" value="Resistin"/>
    <property type="match status" value="1"/>
</dbReference>
<dbReference type="GO" id="GO:0005615">
    <property type="term" value="C:extracellular space"/>
    <property type="evidence" value="ECO:0007669"/>
    <property type="project" value="TreeGrafter"/>
</dbReference>
<evidence type="ECO:0000313" key="9">
    <source>
        <dbReference type="RefSeq" id="XP_021041210.1"/>
    </source>
</evidence>
<dbReference type="CDD" id="cd16333">
    <property type="entry name" value="RELM"/>
    <property type="match status" value="1"/>
</dbReference>
<reference evidence="9" key="1">
    <citation type="submission" date="2025-08" db="UniProtKB">
        <authorList>
            <consortium name="RefSeq"/>
        </authorList>
    </citation>
    <scope>IDENTIFICATION</scope>
</reference>